<dbReference type="AlphaFoldDB" id="A0AAD5SDV8"/>
<feature type="region of interest" description="Disordered" evidence="1">
    <location>
        <begin position="1"/>
        <end position="90"/>
    </location>
</feature>
<evidence type="ECO:0000313" key="2">
    <source>
        <dbReference type="EMBL" id="KAJ3053244.1"/>
    </source>
</evidence>
<protein>
    <submittedName>
        <fullName evidence="2">Uncharacterized protein</fullName>
    </submittedName>
</protein>
<dbReference type="Proteomes" id="UP001212841">
    <property type="component" value="Unassembled WGS sequence"/>
</dbReference>
<evidence type="ECO:0000256" key="1">
    <source>
        <dbReference type="SAM" id="MobiDB-lite"/>
    </source>
</evidence>
<proteinExistence type="predicted"/>
<name>A0AAD5SDV8_9FUNG</name>
<reference evidence="2" key="1">
    <citation type="submission" date="2020-05" db="EMBL/GenBank/DDBJ databases">
        <title>Phylogenomic resolution of chytrid fungi.</title>
        <authorList>
            <person name="Stajich J.E."/>
            <person name="Amses K."/>
            <person name="Simmons R."/>
            <person name="Seto K."/>
            <person name="Myers J."/>
            <person name="Bonds A."/>
            <person name="Quandt C.A."/>
            <person name="Barry K."/>
            <person name="Liu P."/>
            <person name="Grigoriev I."/>
            <person name="Longcore J.E."/>
            <person name="James T.Y."/>
        </authorList>
    </citation>
    <scope>NUCLEOTIDE SEQUENCE</scope>
    <source>
        <strain evidence="2">JEL0318</strain>
    </source>
</reference>
<feature type="compositionally biased region" description="Polar residues" evidence="1">
    <location>
        <begin position="37"/>
        <end position="50"/>
    </location>
</feature>
<feature type="region of interest" description="Disordered" evidence="1">
    <location>
        <begin position="405"/>
        <end position="425"/>
    </location>
</feature>
<evidence type="ECO:0000313" key="3">
    <source>
        <dbReference type="Proteomes" id="UP001212841"/>
    </source>
</evidence>
<gene>
    <name evidence="2" type="ORF">HK097_004721</name>
</gene>
<dbReference type="EMBL" id="JADGJD010000224">
    <property type="protein sequence ID" value="KAJ3053244.1"/>
    <property type="molecule type" value="Genomic_DNA"/>
</dbReference>
<organism evidence="2 3">
    <name type="scientific">Rhizophlyctis rosea</name>
    <dbReference type="NCBI Taxonomy" id="64517"/>
    <lineage>
        <taxon>Eukaryota</taxon>
        <taxon>Fungi</taxon>
        <taxon>Fungi incertae sedis</taxon>
        <taxon>Chytridiomycota</taxon>
        <taxon>Chytridiomycota incertae sedis</taxon>
        <taxon>Chytridiomycetes</taxon>
        <taxon>Rhizophlyctidales</taxon>
        <taxon>Rhizophlyctidaceae</taxon>
        <taxon>Rhizophlyctis</taxon>
    </lineage>
</organism>
<feature type="compositionally biased region" description="Polar residues" evidence="1">
    <location>
        <begin position="339"/>
        <end position="380"/>
    </location>
</feature>
<comment type="caution">
    <text evidence="2">The sequence shown here is derived from an EMBL/GenBank/DDBJ whole genome shotgun (WGS) entry which is preliminary data.</text>
</comment>
<sequence length="510" mass="55580">MAMERLADPSLQQDQRAAFRAKPISEESAPNALGVSHSRSMGSLRSNGSGVSAVVRPMTRVYGRTRGRGAGSDDRELGSGFGTKPFRPIDGLENQRATLKMALGRRAGTLLRRTTRDMTGKAAEIPEKRPVVDEVWLAEFMDRMPRRLEDQRVAMRPRVIPKRRALSPKEEEDLLRKSLDEEDDVRAEFVKTAAAKGESLETDAAPSETMPQDAIASNADLGAVPEEVTETDMGSDNARQSIKLGEKGRLSILRPRSDSQASAHSKMSTAFSISLYQQAIPEEDEEDEAEEKEEAMGEGAKLVKASEDVTEAEEPKAESTMPCDSVQEMVEVRKAEANRASSDSGTTITSSVPSGTMSSVASETSTSHILKSSPSKSTAPARTAEYYTPSNLRTTLFPESLIRSTTSLESGKTTPSPSYSFLSTPYTGFQSYSPRTSESSEVGSLATLSQVVEKFKSPEVVPCEYVPETAVNEEKGGMGTAERKKRGFSFRKMLKRVRGGEKEHEAEVGR</sequence>
<feature type="compositionally biased region" description="Polar residues" evidence="1">
    <location>
        <begin position="258"/>
        <end position="277"/>
    </location>
</feature>
<feature type="region of interest" description="Disordered" evidence="1">
    <location>
        <begin position="227"/>
        <end position="390"/>
    </location>
</feature>
<accession>A0AAD5SDV8</accession>
<keyword evidence="3" id="KW-1185">Reference proteome</keyword>
<feature type="compositionally biased region" description="Acidic residues" evidence="1">
    <location>
        <begin position="281"/>
        <end position="293"/>
    </location>
</feature>